<name>E3LVL3_CAERE</name>
<protein>
    <submittedName>
        <fullName evidence="4">Uncharacterized protein</fullName>
    </submittedName>
</protein>
<feature type="region of interest" description="Disordered" evidence="2">
    <location>
        <begin position="929"/>
        <end position="948"/>
    </location>
</feature>
<feature type="region of interest" description="Disordered" evidence="2">
    <location>
        <begin position="188"/>
        <end position="217"/>
    </location>
</feature>
<dbReference type="OMA" id="DITIMQD"/>
<feature type="compositionally biased region" description="Polar residues" evidence="2">
    <location>
        <begin position="1694"/>
        <end position="1722"/>
    </location>
</feature>
<dbReference type="EMBL" id="DS268416">
    <property type="protein sequence ID" value="EFP12617.1"/>
    <property type="molecule type" value="Genomic_DNA"/>
</dbReference>
<dbReference type="OrthoDB" id="5830724at2759"/>
<feature type="transmembrane region" description="Helical" evidence="3">
    <location>
        <begin position="40"/>
        <end position="60"/>
    </location>
</feature>
<feature type="region of interest" description="Disordered" evidence="2">
    <location>
        <begin position="237"/>
        <end position="257"/>
    </location>
</feature>
<feature type="region of interest" description="Disordered" evidence="2">
    <location>
        <begin position="1672"/>
        <end position="1752"/>
    </location>
</feature>
<dbReference type="InParanoid" id="E3LVL3"/>
<dbReference type="PANTHER" id="PTHR43977">
    <property type="entry name" value="STRUCTURAL MAINTENANCE OF CHROMOSOMES PROTEIN 3"/>
    <property type="match status" value="1"/>
</dbReference>
<feature type="transmembrane region" description="Helical" evidence="3">
    <location>
        <begin position="67"/>
        <end position="86"/>
    </location>
</feature>
<feature type="transmembrane region" description="Helical" evidence="3">
    <location>
        <begin position="127"/>
        <end position="148"/>
    </location>
</feature>
<dbReference type="FunCoup" id="E3LVL3">
    <property type="interactions" value="1185"/>
</dbReference>
<dbReference type="HOGENOM" id="CLU_249982_0_0_1"/>
<keyword evidence="3" id="KW-0812">Transmembrane</keyword>
<feature type="transmembrane region" description="Helical" evidence="3">
    <location>
        <begin position="5"/>
        <end position="20"/>
    </location>
</feature>
<accession>E3LVL3</accession>
<feature type="transmembrane region" description="Helical" evidence="3">
    <location>
        <begin position="92"/>
        <end position="115"/>
    </location>
</feature>
<evidence type="ECO:0000256" key="3">
    <source>
        <dbReference type="SAM" id="Phobius"/>
    </source>
</evidence>
<keyword evidence="3" id="KW-0472">Membrane</keyword>
<dbReference type="Gene3D" id="1.10.287.1490">
    <property type="match status" value="1"/>
</dbReference>
<sequence length="1752" mass="199078">MASLINILGLMFSVYFYTWLHPDLNANVRIGLHRFKVDWIIYIGSIFCLFLGVCVIAPKYTRRTNALAGNIGMAVCSVLVVLNHYLLEIKWAWSGLLYMTNIVFYILFMGMAMMGQTGTYYYDRNRIISISIPVVSNIFVTGMLISVIQDTGFADTVPCISFGIHTCMAILAQVNRFIHSRNQIMDTSESFNDENKPQGKKRQQIESPFSAATPKSRIGKEPKRLFGNAFHNLADSNLEETRIETDSRPNSAASEDITLDATDASTIYRGSEVDPNLEETELYSAGTSANSTKDLSMVDESDETNADITLASNFQEKVFLHETLTTPTAPRVPSPIVMGDDSTPTAPTALHLGSEMGLETIDTHSVESIQSPLGNAKPHIDYSLYEFEILEQKVEHEVTVKELQEKIENLKEMHRKEMQEINQSRIFEEQLLMQQMDAANKKAKSDREAAKEREKSLQQIADELKTKLEEPDEEKQQLEKQLAELSSRIEELTQKAVNVDAMQQNSAEHQDRVHEFENFKLENSAQLTNARQEIEELQRKTTEMEKKVQEANEEVERVRQELCSSTKLDDLKAEHEVVRTMLMNEITLLESQLSENSQSNLLTQEIETLQKKIQELEAEAIQAVENKDILHADFSAKQEAAAIEAQEKIVELNEAKEKVAELMEEVINDLIILDLNIIFQIAKLREEAANNARVTELEQELEENRKLMISEMASLEQQLESARDNSGVNKELEGKYETAEARIQELESALEVNKQNFDGIQIELEQKASMVIELTDSMNALQQVLAENSQKVSELESSKAKVDELNIALEAAHMQLDEVKLSSEETSTLKEQLVASEARVHELVASLDSLTEQMDALRQKNENSDKEILCLQTEIEAARQEFDIEEEGSCAKIRHLELTVQEHEAARKSLEEVVEECKKDLQEAKNKLEETQKESVLREETSSEYQDKLKQAEEENQGLWANIKALEEEKENAAQKEQSSQVKIQELEASLDALRQSSNISEALRSEVDGSVAMIEDLQAQLEIAHQTSASVNDLEKQLETSTVTIQELRSSEESLRVQLEAATKLIDEFRGEKETVEAQHVAARESLSSELNIISQKKEELDHDKLTLETRIQELESSLASLKQDLSNQKDEKDRINAELESTRHKVERREAAIHELREQHECKVSELNVKINESQQKATDTLDLQSKIVELTGELENVRAELTGAEIINQETIQELRAEVESSHIMISQQKEQLAKMEKQEADVSEKSIMSLKFIAQVKLNQEQLEQLQSTIQEFEASFNLFKGAEENTKQTIQQLTSEVENSQKTISEQKEQLDEAVARVEKYETELSIQSAQHQEQLEKLQSTIQEIEASNSLTRGAEESNQQMIEKLKEEVESYQKTILDQKVQIEESVARIEKQEAELTNQAEQYQDQISHLQSTIQAFDDSKHSAELKSQELMSRIDELEASVIVAQKAAEEMKTEKDNLLEQAREQLEQMKQNVESEKSVLQQDLQQSNEKLEAAEQALSSKENTVVTLESRIETMSRQFEERLNEANEWKAQAMNIGTMTASLTQMQQQMKEMAEKLEESKRRVEEVEENAHHDITIMQDEKNEQSAALEEAKSQIAALDAKLKKAEKEIERLEKVCDEFDDEESGYKEQISKLEAEIKQLKGVKSPPKVLGLIQQARLNVKPLSRESSHMEPPISEDGFEDAQDSFQPNSTQAHQKSFNQTARQDKTMNVASATMLHPDDHAHEKSAIETPSKKNRSNCQQQ</sequence>
<evidence type="ECO:0000313" key="4">
    <source>
        <dbReference type="EMBL" id="EFP12617.1"/>
    </source>
</evidence>
<evidence type="ECO:0000256" key="2">
    <source>
        <dbReference type="SAM" id="MobiDB-lite"/>
    </source>
</evidence>
<reference evidence="4" key="1">
    <citation type="submission" date="2007-07" db="EMBL/GenBank/DDBJ databases">
        <title>PCAP assembly of the Caenorhabditis remanei genome.</title>
        <authorList>
            <consortium name="The Caenorhabditis remanei Sequencing Consortium"/>
            <person name="Wilson R.K."/>
        </authorList>
    </citation>
    <scope>NUCLEOTIDE SEQUENCE [LARGE SCALE GENOMIC DNA]</scope>
    <source>
        <strain evidence="4">PB4641</strain>
    </source>
</reference>
<evidence type="ECO:0000313" key="5">
    <source>
        <dbReference type="Proteomes" id="UP000008281"/>
    </source>
</evidence>
<feature type="coiled-coil region" evidence="1">
    <location>
        <begin position="1032"/>
        <end position="1527"/>
    </location>
</feature>
<dbReference type="eggNOG" id="ENOG502QT6K">
    <property type="taxonomic scope" value="Eukaryota"/>
</dbReference>
<evidence type="ECO:0000256" key="1">
    <source>
        <dbReference type="SAM" id="Coils"/>
    </source>
</evidence>
<keyword evidence="5" id="KW-1185">Reference proteome</keyword>
<gene>
    <name evidence="4" type="ORF">CRE_29753</name>
</gene>
<dbReference type="SUPFAM" id="SSF57997">
    <property type="entry name" value="Tropomyosin"/>
    <property type="match status" value="1"/>
</dbReference>
<dbReference type="STRING" id="31234.E3LVL3"/>
<feature type="compositionally biased region" description="Basic and acidic residues" evidence="2">
    <location>
        <begin position="1727"/>
        <end position="1737"/>
    </location>
</feature>
<feature type="coiled-coil region" evidence="1">
    <location>
        <begin position="599"/>
        <end position="815"/>
    </location>
</feature>
<proteinExistence type="predicted"/>
<feature type="coiled-coil region" evidence="1">
    <location>
        <begin position="393"/>
        <end position="561"/>
    </location>
</feature>
<organism evidence="5">
    <name type="scientific">Caenorhabditis remanei</name>
    <name type="common">Caenorhabditis vulgaris</name>
    <dbReference type="NCBI Taxonomy" id="31234"/>
    <lineage>
        <taxon>Eukaryota</taxon>
        <taxon>Metazoa</taxon>
        <taxon>Ecdysozoa</taxon>
        <taxon>Nematoda</taxon>
        <taxon>Chromadorea</taxon>
        <taxon>Rhabditida</taxon>
        <taxon>Rhabditina</taxon>
        <taxon>Rhabditomorpha</taxon>
        <taxon>Rhabditoidea</taxon>
        <taxon>Rhabditidae</taxon>
        <taxon>Peloderinae</taxon>
        <taxon>Caenorhabditis</taxon>
    </lineage>
</organism>
<keyword evidence="1" id="KW-0175">Coiled coil</keyword>
<keyword evidence="3" id="KW-1133">Transmembrane helix</keyword>
<dbReference type="Proteomes" id="UP000008281">
    <property type="component" value="Unassembled WGS sequence"/>
</dbReference>
<feature type="coiled-coil region" evidence="1">
    <location>
        <begin position="1552"/>
        <end position="1653"/>
    </location>
</feature>